<protein>
    <submittedName>
        <fullName evidence="1">Retrovirus-related Pol poly from transposon</fullName>
    </submittedName>
</protein>
<reference evidence="1" key="1">
    <citation type="submission" date="2020-04" db="EMBL/GenBank/DDBJ databases">
        <authorList>
            <person name="Alioto T."/>
            <person name="Alioto T."/>
            <person name="Gomez Garrido J."/>
        </authorList>
    </citation>
    <scope>NUCLEOTIDE SEQUENCE</scope>
    <source>
        <strain evidence="1">A484AB</strain>
    </source>
</reference>
<evidence type="ECO:0000313" key="1">
    <source>
        <dbReference type="EMBL" id="CAB4020983.1"/>
    </source>
</evidence>
<sequence length="137" mass="16046">MAFSAPFLAPQMDWETNDSILAFGKFKQKCELMFKSILKDAEGEEQVSYILLWVGEQGLDIYNSWTFEDVKDQKDPAKILDRFMEHLEPRTNHRIHRLLYKVCDKTKVSQSIILLPRLKISQLNASLMAMKKSRTDY</sequence>
<gene>
    <name evidence="1" type="ORF">PACLA_8A080559</name>
</gene>
<comment type="caution">
    <text evidence="1">The sequence shown here is derived from an EMBL/GenBank/DDBJ whole genome shotgun (WGS) entry which is preliminary data.</text>
</comment>
<dbReference type="Proteomes" id="UP001152795">
    <property type="component" value="Unassembled WGS sequence"/>
</dbReference>
<dbReference type="EMBL" id="CACRXK020011214">
    <property type="protein sequence ID" value="CAB4020983.1"/>
    <property type="molecule type" value="Genomic_DNA"/>
</dbReference>
<name>A0A6S7ITI6_PARCT</name>
<dbReference type="AlphaFoldDB" id="A0A6S7ITI6"/>
<accession>A0A6S7ITI6</accession>
<evidence type="ECO:0000313" key="2">
    <source>
        <dbReference type="Proteomes" id="UP001152795"/>
    </source>
</evidence>
<keyword evidence="2" id="KW-1185">Reference proteome</keyword>
<proteinExistence type="predicted"/>
<organism evidence="1 2">
    <name type="scientific">Paramuricea clavata</name>
    <name type="common">Red gorgonian</name>
    <name type="synonym">Violescent sea-whip</name>
    <dbReference type="NCBI Taxonomy" id="317549"/>
    <lineage>
        <taxon>Eukaryota</taxon>
        <taxon>Metazoa</taxon>
        <taxon>Cnidaria</taxon>
        <taxon>Anthozoa</taxon>
        <taxon>Octocorallia</taxon>
        <taxon>Malacalcyonacea</taxon>
        <taxon>Plexauridae</taxon>
        <taxon>Paramuricea</taxon>
    </lineage>
</organism>